<dbReference type="InterPro" id="IPR001387">
    <property type="entry name" value="Cro/C1-type_HTH"/>
</dbReference>
<dbReference type="EMBL" id="SDPL01000008">
    <property type="protein sequence ID" value="RXZ51678.1"/>
    <property type="molecule type" value="Genomic_DNA"/>
</dbReference>
<organism evidence="4 5">
    <name type="scientific">Agromyces binzhouensis</name>
    <dbReference type="NCBI Taxonomy" id="1817495"/>
    <lineage>
        <taxon>Bacteria</taxon>
        <taxon>Bacillati</taxon>
        <taxon>Actinomycetota</taxon>
        <taxon>Actinomycetes</taxon>
        <taxon>Micrococcales</taxon>
        <taxon>Microbacteriaceae</taxon>
        <taxon>Agromyces</taxon>
    </lineage>
</organism>
<comment type="caution">
    <text evidence="4">The sequence shown here is derived from an EMBL/GenBank/DDBJ whole genome shotgun (WGS) entry which is preliminary data.</text>
</comment>
<dbReference type="InterPro" id="IPR014710">
    <property type="entry name" value="RmlC-like_jellyroll"/>
</dbReference>
<protein>
    <submittedName>
        <fullName evidence="4">Cupin domain-containing protein</fullName>
    </submittedName>
</protein>
<dbReference type="GO" id="GO:0003677">
    <property type="term" value="F:DNA binding"/>
    <property type="evidence" value="ECO:0007669"/>
    <property type="project" value="UniProtKB-KW"/>
</dbReference>
<dbReference type="PANTHER" id="PTHR46797:SF1">
    <property type="entry name" value="METHYLPHOSPHONATE SYNTHASE"/>
    <property type="match status" value="1"/>
</dbReference>
<feature type="compositionally biased region" description="Low complexity" evidence="2">
    <location>
        <begin position="74"/>
        <end position="86"/>
    </location>
</feature>
<feature type="domain" description="HTH cro/C1-type" evidence="3">
    <location>
        <begin position="10"/>
        <end position="64"/>
    </location>
</feature>
<feature type="compositionally biased region" description="Basic and acidic residues" evidence="2">
    <location>
        <begin position="89"/>
        <end position="100"/>
    </location>
</feature>
<dbReference type="Pfam" id="PF01381">
    <property type="entry name" value="HTH_3"/>
    <property type="match status" value="1"/>
</dbReference>
<dbReference type="PROSITE" id="PS50943">
    <property type="entry name" value="HTH_CROC1"/>
    <property type="match status" value="1"/>
</dbReference>
<proteinExistence type="predicted"/>
<gene>
    <name evidence="4" type="ORF">ESO86_01270</name>
</gene>
<dbReference type="SUPFAM" id="SSF51182">
    <property type="entry name" value="RmlC-like cupins"/>
    <property type="match status" value="1"/>
</dbReference>
<dbReference type="Gene3D" id="1.10.260.40">
    <property type="entry name" value="lambda repressor-like DNA-binding domains"/>
    <property type="match status" value="1"/>
</dbReference>
<dbReference type="Proteomes" id="UP000292881">
    <property type="component" value="Unassembled WGS sequence"/>
</dbReference>
<sequence length="248" mass="26570">MMQLDVGSELRRAREAKKLSLRNVAAAVGVSASLLSQVETGKTQPSVSTLYALVTYLGISLDGLIGARDSSASRAAADRSGPSPAGNRLSDDVVQRREDSPMIEMENGVTWERMAVGTSTVADPLIVTYQPGASSSVEGKMMRHAGLEYGVLLEGRLTLRIDFETYDLEPGDSFCFDSNRPHLYLNRSDGTARGIWFVIGRRDASYQSLADLGHESPPPTGSIASAVDVLQAMKSMRPAPSAKHDAAP</sequence>
<reference evidence="4 5" key="1">
    <citation type="submission" date="2019-01" db="EMBL/GenBank/DDBJ databases">
        <authorList>
            <person name="Li J."/>
        </authorList>
    </citation>
    <scope>NUCLEOTIDE SEQUENCE [LARGE SCALE GENOMIC DNA]</scope>
    <source>
        <strain evidence="4 5">CGMCC 4.7180</strain>
    </source>
</reference>
<dbReference type="GO" id="GO:0005829">
    <property type="term" value="C:cytosol"/>
    <property type="evidence" value="ECO:0007669"/>
    <property type="project" value="TreeGrafter"/>
</dbReference>
<evidence type="ECO:0000313" key="4">
    <source>
        <dbReference type="EMBL" id="RXZ51678.1"/>
    </source>
</evidence>
<evidence type="ECO:0000313" key="5">
    <source>
        <dbReference type="Proteomes" id="UP000292881"/>
    </source>
</evidence>
<evidence type="ECO:0000256" key="2">
    <source>
        <dbReference type="SAM" id="MobiDB-lite"/>
    </source>
</evidence>
<keyword evidence="5" id="KW-1185">Reference proteome</keyword>
<dbReference type="Gene3D" id="2.60.120.10">
    <property type="entry name" value="Jelly Rolls"/>
    <property type="match status" value="1"/>
</dbReference>
<dbReference type="GO" id="GO:0003700">
    <property type="term" value="F:DNA-binding transcription factor activity"/>
    <property type="evidence" value="ECO:0007669"/>
    <property type="project" value="TreeGrafter"/>
</dbReference>
<dbReference type="CDD" id="cd02209">
    <property type="entry name" value="cupin_XRE_C"/>
    <property type="match status" value="1"/>
</dbReference>
<feature type="region of interest" description="Disordered" evidence="2">
    <location>
        <begin position="74"/>
        <end position="100"/>
    </location>
</feature>
<dbReference type="PANTHER" id="PTHR46797">
    <property type="entry name" value="HTH-TYPE TRANSCRIPTIONAL REGULATOR"/>
    <property type="match status" value="1"/>
</dbReference>
<dbReference type="SUPFAM" id="SSF47413">
    <property type="entry name" value="lambda repressor-like DNA-binding domains"/>
    <property type="match status" value="1"/>
</dbReference>
<dbReference type="InterPro" id="IPR011051">
    <property type="entry name" value="RmlC_Cupin_sf"/>
</dbReference>
<dbReference type="AlphaFoldDB" id="A0A4Q2JZH4"/>
<dbReference type="InterPro" id="IPR013096">
    <property type="entry name" value="Cupin_2"/>
</dbReference>
<evidence type="ECO:0000259" key="3">
    <source>
        <dbReference type="PROSITE" id="PS50943"/>
    </source>
</evidence>
<evidence type="ECO:0000256" key="1">
    <source>
        <dbReference type="ARBA" id="ARBA00023125"/>
    </source>
</evidence>
<dbReference type="InterPro" id="IPR010982">
    <property type="entry name" value="Lambda_DNA-bd_dom_sf"/>
</dbReference>
<dbReference type="OrthoDB" id="5114244at2"/>
<name>A0A4Q2JZH4_9MICO</name>
<dbReference type="Pfam" id="PF07883">
    <property type="entry name" value="Cupin_2"/>
    <property type="match status" value="1"/>
</dbReference>
<keyword evidence="1" id="KW-0238">DNA-binding</keyword>
<dbReference type="InterPro" id="IPR050807">
    <property type="entry name" value="TransReg_Diox_bact_type"/>
</dbReference>
<dbReference type="SMART" id="SM00530">
    <property type="entry name" value="HTH_XRE"/>
    <property type="match status" value="1"/>
</dbReference>
<dbReference type="CDD" id="cd00093">
    <property type="entry name" value="HTH_XRE"/>
    <property type="match status" value="1"/>
</dbReference>
<accession>A0A4Q2JZH4</accession>